<dbReference type="RefSeq" id="WP_076032225.1">
    <property type="nucleotide sequence ID" value="NZ_CP016896.1"/>
</dbReference>
<dbReference type="STRING" id="487316.BEN76_03115"/>
<dbReference type="EMBL" id="CP016896">
    <property type="protein sequence ID" value="APV35065.1"/>
    <property type="molecule type" value="Genomic_DNA"/>
</dbReference>
<evidence type="ECO:0000313" key="1">
    <source>
        <dbReference type="EMBL" id="APV35065.1"/>
    </source>
</evidence>
<gene>
    <name evidence="1" type="ORF">BEN76_03115</name>
</gene>
<protein>
    <submittedName>
        <fullName evidence="1">Uncharacterized protein</fullName>
    </submittedName>
</protein>
<name>A0A1P8EFT3_9GAMM</name>
<sequence length="155" mass="17406">MYKLGICVQQSGYSAKLGDDTDMINLGGGLGRTYITTRRNAHNVNVNWVLTELQFQSLMSFWRLYQNSPDPFLIDLIIDSPELEEFQALFIPNTFNLDEKNGLTFKVSAQLQVKKLKRDLDEDEIIVIGGDLGWVKKLDELVNVALPNALGVSNG</sequence>
<evidence type="ECO:0000313" key="2">
    <source>
        <dbReference type="Proteomes" id="UP000185674"/>
    </source>
</evidence>
<proteinExistence type="predicted"/>
<dbReference type="AlphaFoldDB" id="A0A1P8EFT3"/>
<dbReference type="KEGG" id="asol:BEN76_03115"/>
<organism evidence="1 2">
    <name type="scientific">Acinetobacter soli</name>
    <dbReference type="NCBI Taxonomy" id="487316"/>
    <lineage>
        <taxon>Bacteria</taxon>
        <taxon>Pseudomonadati</taxon>
        <taxon>Pseudomonadota</taxon>
        <taxon>Gammaproteobacteria</taxon>
        <taxon>Moraxellales</taxon>
        <taxon>Moraxellaceae</taxon>
        <taxon>Acinetobacter</taxon>
    </lineage>
</organism>
<accession>A0A1P8EFT3</accession>
<dbReference type="Proteomes" id="UP000185674">
    <property type="component" value="Chromosome"/>
</dbReference>
<reference evidence="1 2" key="1">
    <citation type="submission" date="2016-08" db="EMBL/GenBank/DDBJ databases">
        <title>Complete genome sequence of Acinetobacter baylyi strain GFJ2.</title>
        <authorList>
            <person name="Tabata M."/>
            <person name="Kuboki S."/>
            <person name="Gibu N."/>
            <person name="Kinouchi Y."/>
            <person name="Vangnai A."/>
            <person name="Kasai D."/>
            <person name="Fukuda M."/>
        </authorList>
    </citation>
    <scope>NUCLEOTIDE SEQUENCE [LARGE SCALE GENOMIC DNA]</scope>
    <source>
        <strain evidence="1 2">GFJ2</strain>
    </source>
</reference>